<evidence type="ECO:0000256" key="3">
    <source>
        <dbReference type="ARBA" id="ARBA00022643"/>
    </source>
</evidence>
<reference evidence="6 7" key="1">
    <citation type="journal article" date="2011" name="Front. Microbiol.">
        <title>Genomic signatures of strain selection and enhancement in Bacillus atrophaeus var. globigii, a historical biowarfare simulant.</title>
        <authorList>
            <person name="Gibbons H.S."/>
            <person name="Broomall S.M."/>
            <person name="McNew L.A."/>
            <person name="Daligault H."/>
            <person name="Chapman C."/>
            <person name="Bruce D."/>
            <person name="Karavis M."/>
            <person name="Krepps M."/>
            <person name="McGregor P.A."/>
            <person name="Hong C."/>
            <person name="Park K.H."/>
            <person name="Akmal A."/>
            <person name="Feldman A."/>
            <person name="Lin J.S."/>
            <person name="Chang W.E."/>
            <person name="Higgs B.W."/>
            <person name="Demirev P."/>
            <person name="Lindquist J."/>
            <person name="Liem A."/>
            <person name="Fochler E."/>
            <person name="Read T.D."/>
            <person name="Tapia R."/>
            <person name="Johnson S."/>
            <person name="Bishop-Lilly K.A."/>
            <person name="Detter C."/>
            <person name="Han C."/>
            <person name="Sozhamannan S."/>
            <person name="Rosenzweig C.N."/>
            <person name="Skowronski E.W."/>
        </authorList>
    </citation>
    <scope>NUCLEOTIDE SEQUENCE [LARGE SCALE GENOMIC DNA]</scope>
    <source>
        <strain evidence="6 7">GYP-17</strain>
    </source>
</reference>
<dbReference type="InterPro" id="IPR002563">
    <property type="entry name" value="Flavin_Rdtase-like_dom"/>
</dbReference>
<feature type="domain" description="Flavin reductase like" evidence="5">
    <location>
        <begin position="36"/>
        <end position="167"/>
    </location>
</feature>
<dbReference type="AlphaFoldDB" id="A0A432WPL6"/>
<dbReference type="EMBL" id="PIPM01000002">
    <property type="protein sequence ID" value="RUO35750.1"/>
    <property type="molecule type" value="Genomic_DNA"/>
</dbReference>
<comment type="cofactor">
    <cofactor evidence="1">
        <name>FMN</name>
        <dbReference type="ChEBI" id="CHEBI:58210"/>
    </cofactor>
</comment>
<keyword evidence="7" id="KW-1185">Reference proteome</keyword>
<accession>A0A432WPL6</accession>
<dbReference type="InterPro" id="IPR012349">
    <property type="entry name" value="Split_barrel_FMN-bd"/>
</dbReference>
<keyword evidence="2" id="KW-0285">Flavoprotein</keyword>
<organism evidence="6 7">
    <name type="scientific">Aliidiomarina sanyensis</name>
    <dbReference type="NCBI Taxonomy" id="1249555"/>
    <lineage>
        <taxon>Bacteria</taxon>
        <taxon>Pseudomonadati</taxon>
        <taxon>Pseudomonadota</taxon>
        <taxon>Gammaproteobacteria</taxon>
        <taxon>Alteromonadales</taxon>
        <taxon>Idiomarinaceae</taxon>
        <taxon>Aliidiomarina</taxon>
    </lineage>
</organism>
<dbReference type="Proteomes" id="UP000288405">
    <property type="component" value="Unassembled WGS sequence"/>
</dbReference>
<dbReference type="OrthoDB" id="5293996at2"/>
<sequence>MSTLFNSKDLASMSSRYRAHFINSLSGFKSANLLGSINQEGISNLAMISSVVHLGANPALIGYITRPQTVRRDSVDNILATEVFTLNHVTPEMLPAAHQTAAKYPADISEFSACGFTEGYVEGFAAPFVQEAEISIGLRWIECVPIRHNGTQLVIGQIDWVKVPEAAINDDGYVAIESLNSVAISGLDGYHQTRRIGRFTYPDLEQDPQVVRSK</sequence>
<evidence type="ECO:0000256" key="2">
    <source>
        <dbReference type="ARBA" id="ARBA00022630"/>
    </source>
</evidence>
<evidence type="ECO:0000313" key="7">
    <source>
        <dbReference type="Proteomes" id="UP000288405"/>
    </source>
</evidence>
<gene>
    <name evidence="6" type="ORF">CWE11_03040</name>
</gene>
<dbReference type="GO" id="GO:0010181">
    <property type="term" value="F:FMN binding"/>
    <property type="evidence" value="ECO:0007669"/>
    <property type="project" value="InterPro"/>
</dbReference>
<comment type="similarity">
    <text evidence="4">Belongs to the flavoredoxin family.</text>
</comment>
<evidence type="ECO:0000256" key="1">
    <source>
        <dbReference type="ARBA" id="ARBA00001917"/>
    </source>
</evidence>
<dbReference type="PANTHER" id="PTHR33798">
    <property type="entry name" value="FLAVOPROTEIN OXYGENASE"/>
    <property type="match status" value="1"/>
</dbReference>
<comment type="caution">
    <text evidence="6">The sequence shown here is derived from an EMBL/GenBank/DDBJ whole genome shotgun (WGS) entry which is preliminary data.</text>
</comment>
<evidence type="ECO:0000259" key="5">
    <source>
        <dbReference type="Pfam" id="PF01613"/>
    </source>
</evidence>
<dbReference type="PANTHER" id="PTHR33798:SF5">
    <property type="entry name" value="FLAVIN REDUCTASE LIKE DOMAIN-CONTAINING PROTEIN"/>
    <property type="match status" value="1"/>
</dbReference>
<dbReference type="Pfam" id="PF01613">
    <property type="entry name" value="Flavin_Reduct"/>
    <property type="match status" value="1"/>
</dbReference>
<proteinExistence type="inferred from homology"/>
<name>A0A432WPL6_9GAMM</name>
<keyword evidence="3" id="KW-0288">FMN</keyword>
<dbReference type="Gene3D" id="2.30.110.10">
    <property type="entry name" value="Electron Transport, Fmn-binding Protein, Chain A"/>
    <property type="match status" value="1"/>
</dbReference>
<evidence type="ECO:0000256" key="4">
    <source>
        <dbReference type="ARBA" id="ARBA00038054"/>
    </source>
</evidence>
<evidence type="ECO:0000313" key="6">
    <source>
        <dbReference type="EMBL" id="RUO35750.1"/>
    </source>
</evidence>
<dbReference type="GO" id="GO:0016646">
    <property type="term" value="F:oxidoreductase activity, acting on the CH-NH group of donors, NAD or NADP as acceptor"/>
    <property type="evidence" value="ECO:0007669"/>
    <property type="project" value="UniProtKB-ARBA"/>
</dbReference>
<dbReference type="SUPFAM" id="SSF50475">
    <property type="entry name" value="FMN-binding split barrel"/>
    <property type="match status" value="1"/>
</dbReference>
<dbReference type="RefSeq" id="WP_126776127.1">
    <property type="nucleotide sequence ID" value="NZ_PIPM01000002.1"/>
</dbReference>
<protein>
    <submittedName>
        <fullName evidence="6">Flavin oxidoreductase</fullName>
    </submittedName>
</protein>